<dbReference type="FunFam" id="3.40.120.10:FF:000001">
    <property type="entry name" value="Phosphoglucosamine mutase"/>
    <property type="match status" value="1"/>
</dbReference>
<dbReference type="NCBIfam" id="TIGR01455">
    <property type="entry name" value="glmM"/>
    <property type="match status" value="1"/>
</dbReference>
<dbReference type="PRINTS" id="PR00509">
    <property type="entry name" value="PGMPMM"/>
</dbReference>
<comment type="catalytic activity">
    <reaction evidence="6 7 9">
        <text>alpha-D-glucosamine 1-phosphate = D-glucosamine 6-phosphate</text>
        <dbReference type="Rhea" id="RHEA:23424"/>
        <dbReference type="ChEBI" id="CHEBI:58516"/>
        <dbReference type="ChEBI" id="CHEBI:58725"/>
        <dbReference type="EC" id="5.4.2.10"/>
    </reaction>
</comment>
<keyword evidence="3 7" id="KW-0479">Metal-binding</keyword>
<dbReference type="InterPro" id="IPR016055">
    <property type="entry name" value="A-D-PHexomutase_a/b/a-I/II/III"/>
</dbReference>
<evidence type="ECO:0000259" key="11">
    <source>
        <dbReference type="Pfam" id="PF00408"/>
    </source>
</evidence>
<dbReference type="PROSITE" id="PS00710">
    <property type="entry name" value="PGM_PMM"/>
    <property type="match status" value="1"/>
</dbReference>
<gene>
    <name evidence="7 15" type="primary">glmM</name>
    <name evidence="15" type="ORF">I550_4672</name>
</gene>
<feature type="binding site" evidence="7">
    <location>
        <position position="241"/>
    </location>
    <ligand>
        <name>Mg(2+)</name>
        <dbReference type="ChEBI" id="CHEBI:18420"/>
    </ligand>
</feature>
<keyword evidence="2 7" id="KW-0597">Phosphoprotein</keyword>
<dbReference type="PATRIC" id="fig|1299331.3.peg.4566"/>
<evidence type="ECO:0000256" key="10">
    <source>
        <dbReference type="SAM" id="MobiDB-lite"/>
    </source>
</evidence>
<dbReference type="SUPFAM" id="SSF55957">
    <property type="entry name" value="Phosphoglucomutase, C-terminal domain"/>
    <property type="match status" value="1"/>
</dbReference>
<feature type="binding site" description="via phosphate group" evidence="7">
    <location>
        <position position="102"/>
    </location>
    <ligand>
        <name>Mg(2+)</name>
        <dbReference type="ChEBI" id="CHEBI:18420"/>
    </ligand>
</feature>
<dbReference type="InterPro" id="IPR005843">
    <property type="entry name" value="A-D-PHexomutase_C"/>
</dbReference>
<evidence type="ECO:0000256" key="7">
    <source>
        <dbReference type="HAMAP-Rule" id="MF_01554"/>
    </source>
</evidence>
<keyword evidence="5 7" id="KW-0413">Isomerase</keyword>
<feature type="region of interest" description="Disordered" evidence="10">
    <location>
        <begin position="422"/>
        <end position="459"/>
    </location>
</feature>
<comment type="caution">
    <text evidence="15">The sequence shown here is derived from an EMBL/GenBank/DDBJ whole genome shotgun (WGS) entry which is preliminary data.</text>
</comment>
<dbReference type="CDD" id="cd05802">
    <property type="entry name" value="GlmM"/>
    <property type="match status" value="1"/>
</dbReference>
<evidence type="ECO:0000256" key="5">
    <source>
        <dbReference type="ARBA" id="ARBA00023235"/>
    </source>
</evidence>
<feature type="domain" description="Alpha-D-phosphohexomutase C-terminal" evidence="11">
    <location>
        <begin position="372"/>
        <end position="427"/>
    </location>
</feature>
<feature type="domain" description="Alpha-D-phosphohexomutase alpha/beta/alpha" evidence="14">
    <location>
        <begin position="256"/>
        <end position="366"/>
    </location>
</feature>
<dbReference type="InterPro" id="IPR005846">
    <property type="entry name" value="A-D-PHexomutase_a/b/a-III"/>
</dbReference>
<dbReference type="FunFam" id="3.40.120.10:FF:000003">
    <property type="entry name" value="Phosphoglucosamine mutase"/>
    <property type="match status" value="1"/>
</dbReference>
<proteinExistence type="inferred from homology"/>
<feature type="domain" description="Alpha-D-phosphohexomutase alpha/beta/alpha" evidence="12">
    <location>
        <begin position="3"/>
        <end position="133"/>
    </location>
</feature>
<evidence type="ECO:0000313" key="15">
    <source>
        <dbReference type="EMBL" id="EUA53040.1"/>
    </source>
</evidence>
<dbReference type="Pfam" id="PF02878">
    <property type="entry name" value="PGM_PMM_I"/>
    <property type="match status" value="1"/>
</dbReference>
<feature type="binding site" evidence="7">
    <location>
        <position position="243"/>
    </location>
    <ligand>
        <name>Mg(2+)</name>
        <dbReference type="ChEBI" id="CHEBI:18420"/>
    </ligand>
</feature>
<accession>X8CCJ9</accession>
<protein>
    <recommendedName>
        <fullName evidence="7 9">Phosphoglucosamine mutase</fullName>
        <ecNumber evidence="7 9">5.4.2.10</ecNumber>
    </recommendedName>
</protein>
<dbReference type="FunFam" id="3.30.310.50:FF:000001">
    <property type="entry name" value="Phosphoglucosamine mutase"/>
    <property type="match status" value="1"/>
</dbReference>
<evidence type="ECO:0000313" key="16">
    <source>
        <dbReference type="Proteomes" id="UP000020825"/>
    </source>
</evidence>
<dbReference type="GO" id="GO:0006048">
    <property type="term" value="P:UDP-N-acetylglucosamine biosynthetic process"/>
    <property type="evidence" value="ECO:0007669"/>
    <property type="project" value="TreeGrafter"/>
</dbReference>
<keyword evidence="4 7" id="KW-0460">Magnesium</keyword>
<dbReference type="EMBL" id="JAOG01000003">
    <property type="protein sequence ID" value="EUA53040.1"/>
    <property type="molecule type" value="Genomic_DNA"/>
</dbReference>
<evidence type="ECO:0000259" key="13">
    <source>
        <dbReference type="Pfam" id="PF02879"/>
    </source>
</evidence>
<dbReference type="Pfam" id="PF02879">
    <property type="entry name" value="PGM_PMM_II"/>
    <property type="match status" value="1"/>
</dbReference>
<reference evidence="15 16" key="1">
    <citation type="submission" date="2013-12" db="EMBL/GenBank/DDBJ databases">
        <authorList>
            <person name="Zelazny A."/>
            <person name="Olivier K."/>
            <person name="Holland S."/>
            <person name="Lenaerts A."/>
            <person name="Ordway D."/>
            <person name="DeGroote M.A."/>
            <person name="Parker T."/>
            <person name="Sizemore C."/>
            <person name="Tallon L.J."/>
            <person name="Sadzewicz L.K."/>
            <person name="Sengamalay N."/>
            <person name="Fraser C.M."/>
            <person name="Hine E."/>
            <person name="Shefchek K.A."/>
            <person name="Das S.P."/>
            <person name="Tettelin H."/>
        </authorList>
    </citation>
    <scope>NUCLEOTIDE SEQUENCE [LARGE SCALE GENOMIC DNA]</scope>
    <source>
        <strain evidence="15 16">1956</strain>
    </source>
</reference>
<evidence type="ECO:0000259" key="12">
    <source>
        <dbReference type="Pfam" id="PF02878"/>
    </source>
</evidence>
<dbReference type="SUPFAM" id="SSF53738">
    <property type="entry name" value="Phosphoglucomutase, first 3 domains"/>
    <property type="match status" value="3"/>
</dbReference>
<dbReference type="InterPro" id="IPR006352">
    <property type="entry name" value="GlmM_bact"/>
</dbReference>
<dbReference type="Proteomes" id="UP000020825">
    <property type="component" value="Unassembled WGS sequence"/>
</dbReference>
<evidence type="ECO:0000256" key="3">
    <source>
        <dbReference type="ARBA" id="ARBA00022723"/>
    </source>
</evidence>
<dbReference type="GO" id="GO:0008966">
    <property type="term" value="F:phosphoglucosamine mutase activity"/>
    <property type="evidence" value="ECO:0007669"/>
    <property type="project" value="UniProtKB-UniRule"/>
</dbReference>
<dbReference type="GO" id="GO:0005829">
    <property type="term" value="C:cytosol"/>
    <property type="evidence" value="ECO:0007669"/>
    <property type="project" value="TreeGrafter"/>
</dbReference>
<dbReference type="GO" id="GO:0000287">
    <property type="term" value="F:magnesium ion binding"/>
    <property type="evidence" value="ECO:0007669"/>
    <property type="project" value="UniProtKB-UniRule"/>
</dbReference>
<dbReference type="PANTHER" id="PTHR42946:SF1">
    <property type="entry name" value="PHOSPHOGLUCOMUTASE (ALPHA-D-GLUCOSE-1,6-BISPHOSPHATE-DEPENDENT)"/>
    <property type="match status" value="1"/>
</dbReference>
<evidence type="ECO:0000256" key="1">
    <source>
        <dbReference type="ARBA" id="ARBA00010231"/>
    </source>
</evidence>
<dbReference type="Pfam" id="PF02880">
    <property type="entry name" value="PGM_PMM_III"/>
    <property type="match status" value="1"/>
</dbReference>
<dbReference type="InterPro" id="IPR050060">
    <property type="entry name" value="Phosphoglucosamine_mutase"/>
</dbReference>
<feature type="domain" description="Alpha-D-phosphohexomutase alpha/beta/alpha" evidence="13">
    <location>
        <begin position="157"/>
        <end position="252"/>
    </location>
</feature>
<name>X8CCJ9_MYCIT</name>
<evidence type="ECO:0000256" key="6">
    <source>
        <dbReference type="ARBA" id="ARBA00050364"/>
    </source>
</evidence>
<evidence type="ECO:0000256" key="9">
    <source>
        <dbReference type="RuleBase" id="RU004327"/>
    </source>
</evidence>
<dbReference type="InterPro" id="IPR005844">
    <property type="entry name" value="A-D-PHexomutase_a/b/a-I"/>
</dbReference>
<feature type="binding site" evidence="7">
    <location>
        <position position="239"/>
    </location>
    <ligand>
        <name>Mg(2+)</name>
        <dbReference type="ChEBI" id="CHEBI:18420"/>
    </ligand>
</feature>
<feature type="modified residue" description="Phosphoserine" evidence="7">
    <location>
        <position position="102"/>
    </location>
</feature>
<evidence type="ECO:0000256" key="4">
    <source>
        <dbReference type="ARBA" id="ARBA00022842"/>
    </source>
</evidence>
<dbReference type="InterPro" id="IPR016066">
    <property type="entry name" value="A-D-PHexomutase_CS"/>
</dbReference>
<evidence type="ECO:0000259" key="14">
    <source>
        <dbReference type="Pfam" id="PF02880"/>
    </source>
</evidence>
<feature type="active site" description="Phosphoserine intermediate" evidence="7">
    <location>
        <position position="102"/>
    </location>
</feature>
<comment type="similarity">
    <text evidence="1 7 8">Belongs to the phosphohexose mutase family.</text>
</comment>
<sequence length="459" mass="47030">MGRLFGTDGVRGVANRELTAELALALGSAAARRLASASAPGRRVAVIGRDPRASGEMLEAAVIAGLTSQGVDALRVGVLPTPAVAYLTGAYDADFGVMISASHNPMPDNGIKIFGPGGRKLDDGTEDQIEALVGDPGPRPVGTGIGRVVDAEDAADRYLRHLSKASTLRLDGLTVVVDCAHGAASAVGPRAYRAAGARVIAINAEPNGLNINDNCGSTHLDSLRAAVVAHRADLGLAHDGDADRCLAIDADGNLVDGDHIMVVLALAMHEAGELSSRTLVTTVMSNLGLHLAMRSAGITVRTTGVGDRYVVEELRAGDYSLGGEQSGHIVMPALGSTGDGIVTGLRLMNRMAQTGSSLAHLASAMQTLPQVLINVTVADKATAAAAPSVQSAVGQAEAELGDTGRILLRPSGTEPMIRVMVEAPKRRSLRGSPPGSPKRSAPRTDPAAPGTPTRLPASD</sequence>
<dbReference type="InterPro" id="IPR036900">
    <property type="entry name" value="A-D-PHexomutase_C_sf"/>
</dbReference>
<dbReference type="PANTHER" id="PTHR42946">
    <property type="entry name" value="PHOSPHOHEXOSE MUTASE"/>
    <property type="match status" value="1"/>
</dbReference>
<dbReference type="Gene3D" id="3.40.120.10">
    <property type="entry name" value="Alpha-D-Glucose-1,6-Bisphosphate, subunit A, domain 3"/>
    <property type="match status" value="3"/>
</dbReference>
<dbReference type="InterPro" id="IPR005845">
    <property type="entry name" value="A-D-PHexomutase_a/b/a-II"/>
</dbReference>
<comment type="cofactor">
    <cofactor evidence="7">
        <name>Mg(2+)</name>
        <dbReference type="ChEBI" id="CHEBI:18420"/>
    </cofactor>
    <text evidence="7">Binds 1 Mg(2+) ion per subunit.</text>
</comment>
<evidence type="ECO:0000256" key="2">
    <source>
        <dbReference type="ARBA" id="ARBA00022553"/>
    </source>
</evidence>
<organism evidence="15 16">
    <name type="scientific">Mycobacterium intracellulare 1956</name>
    <dbReference type="NCBI Taxonomy" id="1299331"/>
    <lineage>
        <taxon>Bacteria</taxon>
        <taxon>Bacillati</taxon>
        <taxon>Actinomycetota</taxon>
        <taxon>Actinomycetes</taxon>
        <taxon>Mycobacteriales</taxon>
        <taxon>Mycobacteriaceae</taxon>
        <taxon>Mycobacterium</taxon>
        <taxon>Mycobacterium avium complex (MAC)</taxon>
    </lineage>
</organism>
<dbReference type="InterPro" id="IPR005841">
    <property type="entry name" value="Alpha-D-phosphohexomutase_SF"/>
</dbReference>
<dbReference type="GO" id="GO:0009252">
    <property type="term" value="P:peptidoglycan biosynthetic process"/>
    <property type="evidence" value="ECO:0007669"/>
    <property type="project" value="TreeGrafter"/>
</dbReference>
<dbReference type="Gene3D" id="3.30.310.50">
    <property type="entry name" value="Alpha-D-phosphohexomutase, C-terminal domain"/>
    <property type="match status" value="1"/>
</dbReference>
<evidence type="ECO:0000256" key="8">
    <source>
        <dbReference type="RuleBase" id="RU004326"/>
    </source>
</evidence>
<dbReference type="Pfam" id="PF00408">
    <property type="entry name" value="PGM_PMM_IV"/>
    <property type="match status" value="1"/>
</dbReference>
<comment type="function">
    <text evidence="7 9">Catalyzes the conversion of glucosamine-6-phosphate to glucosamine-1-phosphate.</text>
</comment>
<dbReference type="AlphaFoldDB" id="X8CCJ9"/>
<comment type="PTM">
    <text evidence="7">Activated by phosphorylation.</text>
</comment>
<dbReference type="GO" id="GO:0005975">
    <property type="term" value="P:carbohydrate metabolic process"/>
    <property type="evidence" value="ECO:0007669"/>
    <property type="project" value="InterPro"/>
</dbReference>
<dbReference type="GO" id="GO:0004615">
    <property type="term" value="F:phosphomannomutase activity"/>
    <property type="evidence" value="ECO:0007669"/>
    <property type="project" value="TreeGrafter"/>
</dbReference>
<dbReference type="EC" id="5.4.2.10" evidence="7 9"/>
<dbReference type="HAMAP" id="MF_01554_B">
    <property type="entry name" value="GlmM_B"/>
    <property type="match status" value="1"/>
</dbReference>